<dbReference type="NCBIfam" id="TIGR01539">
    <property type="entry name" value="portal_lambda"/>
    <property type="match status" value="1"/>
</dbReference>
<dbReference type="KEGG" id="sbk:SHEWBE_2982"/>
<dbReference type="Proteomes" id="UP000250123">
    <property type="component" value="Chromosome SHEWBE"/>
</dbReference>
<feature type="region of interest" description="Disordered" evidence="1">
    <location>
        <begin position="450"/>
        <end position="524"/>
    </location>
</feature>
<dbReference type="GO" id="GO:0019068">
    <property type="term" value="P:virion assembly"/>
    <property type="evidence" value="ECO:0007669"/>
    <property type="project" value="InterPro"/>
</dbReference>
<evidence type="ECO:0000256" key="1">
    <source>
        <dbReference type="SAM" id="MobiDB-lite"/>
    </source>
</evidence>
<dbReference type="EMBL" id="LS483452">
    <property type="protein sequence ID" value="SQH76945.1"/>
    <property type="molecule type" value="Genomic_DNA"/>
</dbReference>
<organism evidence="2 3">
    <name type="scientific">Shewanella benthica</name>
    <dbReference type="NCBI Taxonomy" id="43661"/>
    <lineage>
        <taxon>Bacteria</taxon>
        <taxon>Pseudomonadati</taxon>
        <taxon>Pseudomonadota</taxon>
        <taxon>Gammaproteobacteria</taxon>
        <taxon>Alteromonadales</taxon>
        <taxon>Shewanellaceae</taxon>
        <taxon>Shewanella</taxon>
    </lineage>
</organism>
<evidence type="ECO:0000313" key="3">
    <source>
        <dbReference type="Proteomes" id="UP000250123"/>
    </source>
</evidence>
<dbReference type="RefSeq" id="WP_112352990.1">
    <property type="nucleotide sequence ID" value="NZ_LS483452.1"/>
</dbReference>
<proteinExistence type="predicted"/>
<feature type="compositionally biased region" description="Basic and acidic residues" evidence="1">
    <location>
        <begin position="514"/>
        <end position="524"/>
    </location>
</feature>
<protein>
    <submittedName>
        <fullName evidence="2">Phage portal protein, lambda</fullName>
    </submittedName>
</protein>
<reference evidence="3" key="1">
    <citation type="submission" date="2018-06" db="EMBL/GenBank/DDBJ databases">
        <authorList>
            <person name="Cea G.-C."/>
            <person name="William W."/>
        </authorList>
    </citation>
    <scope>NUCLEOTIDE SEQUENCE [LARGE SCALE GENOMIC DNA]</scope>
    <source>
        <strain evidence="3">DB21MT-2</strain>
    </source>
</reference>
<dbReference type="Pfam" id="PF05136">
    <property type="entry name" value="Phage_portal_2"/>
    <property type="match status" value="1"/>
</dbReference>
<name>A0A330M4R9_9GAMM</name>
<accession>A0A330M4R9</accession>
<dbReference type="InterPro" id="IPR006429">
    <property type="entry name" value="Phage_lambda_portal"/>
</dbReference>
<dbReference type="AlphaFoldDB" id="A0A330M4R9"/>
<dbReference type="OrthoDB" id="622132at2"/>
<gene>
    <name evidence="2" type="ORF">SHEWBE_2982</name>
</gene>
<dbReference type="GO" id="GO:0005198">
    <property type="term" value="F:structural molecule activity"/>
    <property type="evidence" value="ECO:0007669"/>
    <property type="project" value="InterPro"/>
</dbReference>
<evidence type="ECO:0000313" key="2">
    <source>
        <dbReference type="EMBL" id="SQH76945.1"/>
    </source>
</evidence>
<feature type="compositionally biased region" description="Basic and acidic residues" evidence="1">
    <location>
        <begin position="450"/>
        <end position="495"/>
    </location>
</feature>
<sequence length="524" mass="59653">MSWLNNALSHISPRWALNREAAKQSFEAIKGYDAAKPSRTHKAKKEGRGANQAVFAAGKSLREQARWLDENHDLSIGILDRMEERIIGAQGIVVEPQPRDLAGNILDDLANELQRRFGNWSLKPDVTGRYSRPELERLVLRTALRDGEVFGQHILGKVPKLIHPNEQGTPYSIEALEPDFIPYELNDVAKRIRQGFEVNAWGQVVNYHVLLDHPADQQGFRYKTKPIAKAKMLHLGLFKRLHQLRGISLFHGIMTRLADIKDYEESERVAARISAALAFVIKRGVPDMFNPEGKPTQDIKFSPGMTTTLAPGEDIETLESNRPNVHLVDFRNGQLKAAAAGSRGSYSSIARDYKGSYSSQRQELVEQDESNRIMQQWFCAGWSRPVYRNWLKMEQLNKVDPLILPADLDINTLYDGVYYGPTMPWIDPKKEAQGWEMMIAGNAATEAEWARARGRNPAEVKRQRKREVEYNRENDMVTDNDPDKTLGESNSEKNSNKQNARSNSARRDRRQRRADRTARDGESE</sequence>